<dbReference type="InterPro" id="IPR029052">
    <property type="entry name" value="Metallo-depent_PP-like"/>
</dbReference>
<evidence type="ECO:0000259" key="5">
    <source>
        <dbReference type="Pfam" id="PF12850"/>
    </source>
</evidence>
<evidence type="ECO:0000256" key="2">
    <source>
        <dbReference type="ARBA" id="ARBA00022723"/>
    </source>
</evidence>
<reference evidence="6" key="1">
    <citation type="submission" date="2022-01" db="EMBL/GenBank/DDBJ databases">
        <title>Paenibacillus spongiae sp. nov., isolated from marine sponge.</title>
        <authorList>
            <person name="Li Z."/>
            <person name="Zhang M."/>
        </authorList>
    </citation>
    <scope>NUCLEOTIDE SEQUENCE</scope>
    <source>
        <strain evidence="6">PHS-Z3</strain>
    </source>
</reference>
<dbReference type="RefSeq" id="WP_258383709.1">
    <property type="nucleotide sequence ID" value="NZ_CP091430.1"/>
</dbReference>
<sequence length="168" mass="18809">MKIVVVSDTHMPRMAKKLPDRLLWELRDADAIIHAGDWTQLSVYEELAAYAPTIGVAGNNDGAGIIKQFGLRKQLEYEGHRIGIVHGHGTGKRLNTENRALDTFIGMGMDVIIFGHSHIPLKRQAGSVLLFNPGSPTDKRRQPRYSFGIMKLNPGFLKADHVYYDDKD</sequence>
<dbReference type="Proteomes" id="UP001057877">
    <property type="component" value="Chromosome"/>
</dbReference>
<dbReference type="InterPro" id="IPR020935">
    <property type="entry name" value="PdiEstase_YfcE_CS"/>
</dbReference>
<dbReference type="EC" id="3.1.4.-" evidence="4"/>
<dbReference type="NCBIfam" id="TIGR00040">
    <property type="entry name" value="yfcE"/>
    <property type="match status" value="1"/>
</dbReference>
<dbReference type="Pfam" id="PF12850">
    <property type="entry name" value="Metallophos_2"/>
    <property type="match status" value="1"/>
</dbReference>
<dbReference type="SUPFAM" id="SSF56300">
    <property type="entry name" value="Metallo-dependent phosphatases"/>
    <property type="match status" value="1"/>
</dbReference>
<comment type="similarity">
    <text evidence="1 4">Belongs to the metallophosphoesterase superfamily. YfcE family.</text>
</comment>
<keyword evidence="2 4" id="KW-0479">Metal-binding</keyword>
<feature type="domain" description="Calcineurin-like phosphoesterase" evidence="5">
    <location>
        <begin position="1"/>
        <end position="153"/>
    </location>
</feature>
<name>A0ABY5S1T6_9BACL</name>
<accession>A0ABY5S1T6</accession>
<comment type="cofactor">
    <cofactor evidence="4">
        <name>a divalent metal cation</name>
        <dbReference type="ChEBI" id="CHEBI:60240"/>
    </cofactor>
</comment>
<evidence type="ECO:0000313" key="6">
    <source>
        <dbReference type="EMBL" id="UVI27619.1"/>
    </source>
</evidence>
<evidence type="ECO:0000256" key="4">
    <source>
        <dbReference type="RuleBase" id="RU362039"/>
    </source>
</evidence>
<dbReference type="InterPro" id="IPR024654">
    <property type="entry name" value="Calcineurin-like_PHP_lpxH"/>
</dbReference>
<organism evidence="6 7">
    <name type="scientific">Paenibacillus spongiae</name>
    <dbReference type="NCBI Taxonomy" id="2909671"/>
    <lineage>
        <taxon>Bacteria</taxon>
        <taxon>Bacillati</taxon>
        <taxon>Bacillota</taxon>
        <taxon>Bacilli</taxon>
        <taxon>Bacillales</taxon>
        <taxon>Paenibacillaceae</taxon>
        <taxon>Paenibacillus</taxon>
    </lineage>
</organism>
<evidence type="ECO:0000313" key="7">
    <source>
        <dbReference type="Proteomes" id="UP001057877"/>
    </source>
</evidence>
<gene>
    <name evidence="6" type="ORF">L1F29_19320</name>
</gene>
<evidence type="ECO:0000256" key="3">
    <source>
        <dbReference type="ARBA" id="ARBA00022801"/>
    </source>
</evidence>
<protein>
    <recommendedName>
        <fullName evidence="4">Phosphoesterase</fullName>
        <ecNumber evidence="4">3.1.4.-</ecNumber>
    </recommendedName>
</protein>
<dbReference type="EMBL" id="CP091430">
    <property type="protein sequence ID" value="UVI27619.1"/>
    <property type="molecule type" value="Genomic_DNA"/>
</dbReference>
<keyword evidence="7" id="KW-1185">Reference proteome</keyword>
<dbReference type="InterPro" id="IPR000979">
    <property type="entry name" value="Phosphodiesterase_MJ0936/Vps29"/>
</dbReference>
<dbReference type="PANTHER" id="PTHR11124">
    <property type="entry name" value="VACUOLAR SORTING PROTEIN VPS29"/>
    <property type="match status" value="1"/>
</dbReference>
<dbReference type="PROSITE" id="PS01269">
    <property type="entry name" value="UPF0025"/>
    <property type="match status" value="1"/>
</dbReference>
<dbReference type="Gene3D" id="3.60.21.10">
    <property type="match status" value="1"/>
</dbReference>
<keyword evidence="3" id="KW-0378">Hydrolase</keyword>
<evidence type="ECO:0000256" key="1">
    <source>
        <dbReference type="ARBA" id="ARBA00008950"/>
    </source>
</evidence>
<proteinExistence type="inferred from homology"/>